<dbReference type="AlphaFoldDB" id="E4X199"/>
<proteinExistence type="inferred from homology"/>
<keyword evidence="12" id="KW-1185">Reference proteome</keyword>
<dbReference type="Proteomes" id="UP000001307">
    <property type="component" value="Unassembled WGS sequence"/>
</dbReference>
<sequence length="573" mass="61681">MSAAEIQSLHVQLAQLNTKIETDEKSLNQFFLVVMGSFVMFMQCGFAFLEAGAVRSKNVVNILIKNVLDCFLGAIIYWAVGFAFAYGDMPDKDSSAFIGSKYFFSIYHEEYENYRANWFFQFVFAATASTIVSGAVAERTQFGSYLIYSTFITAFKVYPVVSHWGWSNTGWLTASKITSFHFAGSGLVHCCGGIAALVGAVFIGPRVGKFETVGGVKRSNNIPGHSVPVASLGAFILFLGFLAFNGGSVLAIVDGKTDNGEALAKSVMNTIIGGAAGSIFAISINLIVAIIYGEPQYWSLLVCINGGLAGMVSMCAACDALNTGAAFGIGAIAGLTLFWVSTVLKKFQVDDPLDAFAVHYGGGVCGILLSPIFAEYGIASVPGCVDQEDNFLETWNAACPANQIIQDQATNIFECDYYAYKQWTWNLIGLLAITAWTGAICIVMFGTLWYFDLLRVELDVEIRGLDIKKHGEPGYPTAAYGHGWDEEGSAEAATPFGGLGNAGGDLGRRDVQSLMGTPGFYERPSDGGLLSLAQGYMASHYKKSPSVSDKPRKSLQSQGEINRALEAVEEDQF</sequence>
<dbReference type="GO" id="GO:0008519">
    <property type="term" value="F:ammonium channel activity"/>
    <property type="evidence" value="ECO:0007669"/>
    <property type="project" value="InterPro"/>
</dbReference>
<feature type="transmembrane region" description="Helical" evidence="9">
    <location>
        <begin position="229"/>
        <end position="251"/>
    </location>
</feature>
<reference evidence="11" key="1">
    <citation type="journal article" date="2010" name="Science">
        <title>Plasticity of animal genome architecture unmasked by rapid evolution of a pelagic tunicate.</title>
        <authorList>
            <person name="Denoeud F."/>
            <person name="Henriet S."/>
            <person name="Mungpakdee S."/>
            <person name="Aury J.M."/>
            <person name="Da Silva C."/>
            <person name="Brinkmann H."/>
            <person name="Mikhaleva J."/>
            <person name="Olsen L.C."/>
            <person name="Jubin C."/>
            <person name="Canestro C."/>
            <person name="Bouquet J.M."/>
            <person name="Danks G."/>
            <person name="Poulain J."/>
            <person name="Campsteijn C."/>
            <person name="Adamski M."/>
            <person name="Cross I."/>
            <person name="Yadetie F."/>
            <person name="Muffato M."/>
            <person name="Louis A."/>
            <person name="Butcher S."/>
            <person name="Tsagkogeorga G."/>
            <person name="Konrad A."/>
            <person name="Singh S."/>
            <person name="Jensen M.F."/>
            <person name="Cong E.H."/>
            <person name="Eikeseth-Otteraa H."/>
            <person name="Noel B."/>
            <person name="Anthouard V."/>
            <person name="Porcel B.M."/>
            <person name="Kachouri-Lafond R."/>
            <person name="Nishino A."/>
            <person name="Ugolini M."/>
            <person name="Chourrout P."/>
            <person name="Nishida H."/>
            <person name="Aasland R."/>
            <person name="Huzurbazar S."/>
            <person name="Westhof E."/>
            <person name="Delsuc F."/>
            <person name="Lehrach H."/>
            <person name="Reinhardt R."/>
            <person name="Weissenbach J."/>
            <person name="Roy S.W."/>
            <person name="Artiguenave F."/>
            <person name="Postlethwait J.H."/>
            <person name="Manak J.R."/>
            <person name="Thompson E.M."/>
            <person name="Jaillon O."/>
            <person name="Du Pasquier L."/>
            <person name="Boudinot P."/>
            <person name="Liberles D.A."/>
            <person name="Volff J.N."/>
            <person name="Philippe H."/>
            <person name="Lenhard B."/>
            <person name="Roest Crollius H."/>
            <person name="Wincker P."/>
            <person name="Chourrout D."/>
        </authorList>
    </citation>
    <scope>NUCLEOTIDE SEQUENCE [LARGE SCALE GENOMIC DNA]</scope>
</reference>
<comment type="subcellular location">
    <subcellularLocation>
        <location evidence="1">Membrane</location>
        <topology evidence="1">Multi-pass membrane protein</topology>
    </subcellularLocation>
</comment>
<feature type="transmembrane region" description="Helical" evidence="9">
    <location>
        <begin position="323"/>
        <end position="344"/>
    </location>
</feature>
<comment type="similarity">
    <text evidence="2">Belongs to the ammonia transporter channel (TC 1.A.11.2) family.</text>
</comment>
<keyword evidence="5 9" id="KW-1133">Transmembrane helix</keyword>
<evidence type="ECO:0000256" key="8">
    <source>
        <dbReference type="SAM" id="MobiDB-lite"/>
    </source>
</evidence>
<feature type="transmembrane region" description="Helical" evidence="9">
    <location>
        <begin position="356"/>
        <end position="374"/>
    </location>
</feature>
<evidence type="ECO:0000256" key="5">
    <source>
        <dbReference type="ARBA" id="ARBA00022989"/>
    </source>
</evidence>
<dbReference type="GO" id="GO:0097272">
    <property type="term" value="P:ammonium homeostasis"/>
    <property type="evidence" value="ECO:0007669"/>
    <property type="project" value="TreeGrafter"/>
</dbReference>
<evidence type="ECO:0000313" key="11">
    <source>
        <dbReference type="EMBL" id="CBY23579.1"/>
    </source>
</evidence>
<keyword evidence="4 9" id="KW-0812">Transmembrane</keyword>
<keyword evidence="7" id="KW-0924">Ammonia transport</keyword>
<dbReference type="OrthoDB" id="534912at2759"/>
<evidence type="ECO:0000256" key="3">
    <source>
        <dbReference type="ARBA" id="ARBA00022448"/>
    </source>
</evidence>
<evidence type="ECO:0000256" key="6">
    <source>
        <dbReference type="ARBA" id="ARBA00023136"/>
    </source>
</evidence>
<feature type="transmembrane region" description="Helical" evidence="9">
    <location>
        <begin position="118"/>
        <end position="138"/>
    </location>
</feature>
<feature type="transmembrane region" description="Helical" evidence="9">
    <location>
        <begin position="186"/>
        <end position="208"/>
    </location>
</feature>
<gene>
    <name evidence="11" type="ORF">GSOID_T00016030001</name>
</gene>
<feature type="transmembrane region" description="Helical" evidence="9">
    <location>
        <begin position="271"/>
        <end position="292"/>
    </location>
</feature>
<protein>
    <recommendedName>
        <fullName evidence="10">Ammonium transporter AmtB-like domain-containing protein</fullName>
    </recommendedName>
</protein>
<dbReference type="Gene3D" id="1.10.3430.10">
    <property type="entry name" value="Ammonium transporter AmtB like domains"/>
    <property type="match status" value="1"/>
</dbReference>
<dbReference type="InterPro" id="IPR024041">
    <property type="entry name" value="NH4_transpt_AmtB-like_dom"/>
</dbReference>
<feature type="transmembrane region" description="Helical" evidence="9">
    <location>
        <begin position="66"/>
        <end position="86"/>
    </location>
</feature>
<evidence type="ECO:0000313" key="12">
    <source>
        <dbReference type="Proteomes" id="UP000001307"/>
    </source>
</evidence>
<name>E4X199_OIKDI</name>
<dbReference type="GO" id="GO:0005886">
    <property type="term" value="C:plasma membrane"/>
    <property type="evidence" value="ECO:0007669"/>
    <property type="project" value="TreeGrafter"/>
</dbReference>
<evidence type="ECO:0000256" key="1">
    <source>
        <dbReference type="ARBA" id="ARBA00004141"/>
    </source>
</evidence>
<keyword evidence="6 9" id="KW-0472">Membrane</keyword>
<keyword evidence="3" id="KW-0813">Transport</keyword>
<accession>E4X199</accession>
<feature type="domain" description="Ammonium transporter AmtB-like" evidence="10">
    <location>
        <begin position="31"/>
        <end position="475"/>
    </location>
</feature>
<evidence type="ECO:0000256" key="7">
    <source>
        <dbReference type="ARBA" id="ARBA00023177"/>
    </source>
</evidence>
<dbReference type="SUPFAM" id="SSF111352">
    <property type="entry name" value="Ammonium transporter"/>
    <property type="match status" value="1"/>
</dbReference>
<feature type="transmembrane region" description="Helical" evidence="9">
    <location>
        <begin position="30"/>
        <end position="54"/>
    </location>
</feature>
<dbReference type="FunFam" id="1.10.3430.10:FF:000010">
    <property type="entry name" value="Ammonium transporter"/>
    <property type="match status" value="1"/>
</dbReference>
<evidence type="ECO:0000256" key="2">
    <source>
        <dbReference type="ARBA" id="ARBA00005887"/>
    </source>
</evidence>
<feature type="region of interest" description="Disordered" evidence="8">
    <location>
        <begin position="542"/>
        <end position="573"/>
    </location>
</feature>
<evidence type="ECO:0000256" key="9">
    <source>
        <dbReference type="SAM" id="Phobius"/>
    </source>
</evidence>
<dbReference type="PANTHER" id="PTHR11730:SF6">
    <property type="entry name" value="AMMONIUM TRANSPORTER"/>
    <property type="match status" value="1"/>
</dbReference>
<dbReference type="PANTHER" id="PTHR11730">
    <property type="entry name" value="AMMONIUM TRANSPORTER"/>
    <property type="match status" value="1"/>
</dbReference>
<dbReference type="Pfam" id="PF00909">
    <property type="entry name" value="Ammonium_transp"/>
    <property type="match status" value="1"/>
</dbReference>
<feature type="transmembrane region" description="Helical" evidence="9">
    <location>
        <begin position="145"/>
        <end position="166"/>
    </location>
</feature>
<dbReference type="InParanoid" id="E4X199"/>
<feature type="transmembrane region" description="Helical" evidence="9">
    <location>
        <begin position="427"/>
        <end position="451"/>
    </location>
</feature>
<dbReference type="InterPro" id="IPR029020">
    <property type="entry name" value="Ammonium/urea_transptr"/>
</dbReference>
<organism evidence="11">
    <name type="scientific">Oikopleura dioica</name>
    <name type="common">Tunicate</name>
    <dbReference type="NCBI Taxonomy" id="34765"/>
    <lineage>
        <taxon>Eukaryota</taxon>
        <taxon>Metazoa</taxon>
        <taxon>Chordata</taxon>
        <taxon>Tunicata</taxon>
        <taxon>Appendicularia</taxon>
        <taxon>Copelata</taxon>
        <taxon>Oikopleuridae</taxon>
        <taxon>Oikopleura</taxon>
    </lineage>
</organism>
<evidence type="ECO:0000256" key="4">
    <source>
        <dbReference type="ARBA" id="ARBA00022692"/>
    </source>
</evidence>
<dbReference type="EMBL" id="FN653021">
    <property type="protein sequence ID" value="CBY23579.1"/>
    <property type="molecule type" value="Genomic_DNA"/>
</dbReference>
<evidence type="ECO:0000259" key="10">
    <source>
        <dbReference type="Pfam" id="PF00909"/>
    </source>
</evidence>